<dbReference type="Pfam" id="PF06855">
    <property type="entry name" value="YozE_SAM_like"/>
    <property type="match status" value="1"/>
</dbReference>
<dbReference type="OrthoDB" id="2395978at2"/>
<organism evidence="2 3">
    <name type="scientific">Brochothrix thermosphacta</name>
    <name type="common">Microbacterium thermosphactum</name>
    <dbReference type="NCBI Taxonomy" id="2756"/>
    <lineage>
        <taxon>Bacteria</taxon>
        <taxon>Bacillati</taxon>
        <taxon>Bacillota</taxon>
        <taxon>Bacilli</taxon>
        <taxon>Bacillales</taxon>
        <taxon>Listeriaceae</taxon>
        <taxon>Brochothrix</taxon>
    </lineage>
</organism>
<dbReference type="Gene3D" id="1.10.150.260">
    <property type="entry name" value="YozE SAM-like"/>
    <property type="match status" value="1"/>
</dbReference>
<dbReference type="InterPro" id="IPR023089">
    <property type="entry name" value="YozE_SAM-like"/>
</dbReference>
<evidence type="ECO:0000259" key="1">
    <source>
        <dbReference type="Pfam" id="PF06855"/>
    </source>
</evidence>
<feature type="domain" description="YozE SAM-like" evidence="1">
    <location>
        <begin position="2"/>
        <end position="48"/>
    </location>
</feature>
<protein>
    <recommendedName>
        <fullName evidence="1">YozE SAM-like domain-containing protein</fullName>
    </recommendedName>
</protein>
<gene>
    <name evidence="2" type="ORF">CNY62_02605</name>
</gene>
<evidence type="ECO:0000313" key="2">
    <source>
        <dbReference type="EMBL" id="ATF25370.1"/>
    </source>
</evidence>
<keyword evidence="3" id="KW-1185">Reference proteome</keyword>
<dbReference type="AlphaFoldDB" id="A0A291BW78"/>
<reference evidence="2 3" key="1">
    <citation type="submission" date="2017-09" db="EMBL/GenBank/DDBJ databases">
        <title>Complete Genome Sequences of Two Strains of the Meat Spoilage Bacterium Brochothrix thermosphacta Isolated from Ground Chicken.</title>
        <authorList>
            <person name="Paoli G.C."/>
            <person name="Wijey C."/>
            <person name="Chen C.-Y."/>
            <person name="Nguyen L."/>
            <person name="Yan X."/>
            <person name="Irwin P.L."/>
        </authorList>
    </citation>
    <scope>NUCLEOTIDE SEQUENCE [LARGE SCALE GENOMIC DNA]</scope>
    <source>
        <strain evidence="2 3">BI</strain>
    </source>
</reference>
<evidence type="ECO:0000313" key="3">
    <source>
        <dbReference type="Proteomes" id="UP000243591"/>
    </source>
</evidence>
<dbReference type="InterPro" id="IPR036806">
    <property type="entry name" value="YozE_SAM-like_sf"/>
</dbReference>
<proteinExistence type="predicted"/>
<accession>A0A291BW78</accession>
<dbReference type="RefSeq" id="WP_096699307.1">
    <property type="nucleotide sequence ID" value="NZ_CP023483.1"/>
</dbReference>
<name>A0A291BW78_BROTH</name>
<sequence>MTYYEFMLQFVEDNNYVGDLARDIKEDKNFPRKSTSKTEIESYFSSTSEIIEETLNEYFNKSK</sequence>
<dbReference type="Proteomes" id="UP000243591">
    <property type="component" value="Chromosome"/>
</dbReference>
<dbReference type="KEGG" id="bths:CNY62_02605"/>
<dbReference type="EMBL" id="CP023483">
    <property type="protein sequence ID" value="ATF25370.1"/>
    <property type="molecule type" value="Genomic_DNA"/>
</dbReference>
<dbReference type="SUPFAM" id="SSF140652">
    <property type="entry name" value="YozE-like"/>
    <property type="match status" value="1"/>
</dbReference>